<evidence type="ECO:0000313" key="2">
    <source>
        <dbReference type="EMBL" id="CAH9096731.1"/>
    </source>
</evidence>
<accession>A0A9P0ZDH4</accession>
<dbReference type="SMART" id="SM00848">
    <property type="entry name" value="Inhibitor_I29"/>
    <property type="match status" value="1"/>
</dbReference>
<name>A0A9P0ZDH4_CUSEU</name>
<dbReference type="OrthoDB" id="615630at2759"/>
<keyword evidence="3" id="KW-1185">Reference proteome</keyword>
<dbReference type="Pfam" id="PF08246">
    <property type="entry name" value="Inhibitor_I29"/>
    <property type="match status" value="1"/>
</dbReference>
<comment type="caution">
    <text evidence="2">The sequence shown here is derived from an EMBL/GenBank/DDBJ whole genome shotgun (WGS) entry which is preliminary data.</text>
</comment>
<evidence type="ECO:0000313" key="3">
    <source>
        <dbReference type="Proteomes" id="UP001152484"/>
    </source>
</evidence>
<dbReference type="SUPFAM" id="SSF54001">
    <property type="entry name" value="Cysteine proteinases"/>
    <property type="match status" value="1"/>
</dbReference>
<gene>
    <name evidence="2" type="ORF">CEURO_LOCUS13524</name>
</gene>
<evidence type="ECO:0000259" key="1">
    <source>
        <dbReference type="SMART" id="SM00848"/>
    </source>
</evidence>
<dbReference type="Gene3D" id="1.10.287.2250">
    <property type="match status" value="1"/>
</dbReference>
<protein>
    <recommendedName>
        <fullName evidence="1">Cathepsin propeptide inhibitor domain-containing protein</fullName>
    </recommendedName>
</protein>
<organism evidence="2 3">
    <name type="scientific">Cuscuta europaea</name>
    <name type="common">European dodder</name>
    <dbReference type="NCBI Taxonomy" id="41803"/>
    <lineage>
        <taxon>Eukaryota</taxon>
        <taxon>Viridiplantae</taxon>
        <taxon>Streptophyta</taxon>
        <taxon>Embryophyta</taxon>
        <taxon>Tracheophyta</taxon>
        <taxon>Spermatophyta</taxon>
        <taxon>Magnoliopsida</taxon>
        <taxon>eudicotyledons</taxon>
        <taxon>Gunneridae</taxon>
        <taxon>Pentapetalae</taxon>
        <taxon>asterids</taxon>
        <taxon>lamiids</taxon>
        <taxon>Solanales</taxon>
        <taxon>Convolvulaceae</taxon>
        <taxon>Cuscuteae</taxon>
        <taxon>Cuscuta</taxon>
        <taxon>Cuscuta subgen. Cuscuta</taxon>
    </lineage>
</organism>
<feature type="domain" description="Cathepsin propeptide inhibitor" evidence="1">
    <location>
        <begin position="57"/>
        <end position="104"/>
    </location>
</feature>
<dbReference type="EMBL" id="CAMAPE010000035">
    <property type="protein sequence ID" value="CAH9096731.1"/>
    <property type="molecule type" value="Genomic_DNA"/>
</dbReference>
<dbReference type="InterPro" id="IPR038765">
    <property type="entry name" value="Papain-like_cys_pep_sf"/>
</dbReference>
<reference evidence="2" key="1">
    <citation type="submission" date="2022-07" db="EMBL/GenBank/DDBJ databases">
        <authorList>
            <person name="Macas J."/>
            <person name="Novak P."/>
            <person name="Neumann P."/>
        </authorList>
    </citation>
    <scope>NUCLEOTIDE SEQUENCE</scope>
</reference>
<dbReference type="Proteomes" id="UP001152484">
    <property type="component" value="Unassembled WGS sequence"/>
</dbReference>
<dbReference type="InterPro" id="IPR013201">
    <property type="entry name" value="Prot_inhib_I29"/>
</dbReference>
<dbReference type="AlphaFoldDB" id="A0A9P0ZDH4"/>
<proteinExistence type="predicted"/>
<sequence length="145" mass="16549">MASYIVSFKLTISSVVVAVILLGPWGLSAATARILRDRLSGAECGGPSHKLSIVERHEQWMARFGRTYKDGAEKAKRFQIFKEEFERVESFNKAGNHNSSESGFRFNRVMGHQNVFNHKKFVFSNAQMLELKMVLDTFLIRNSYV</sequence>